<dbReference type="InterPro" id="IPR017871">
    <property type="entry name" value="ABC_transporter-like_CS"/>
</dbReference>
<dbReference type="HOGENOM" id="CLU_000604_1_2_0"/>
<reference evidence="5 6" key="1">
    <citation type="journal article" date="2010" name="Stand. Genomic Sci.">
        <title>Complete genome sequence of Ilyobacter polytropus type strain (CuHbu1).</title>
        <authorList>
            <person name="Sikorski J."/>
            <person name="Chertkov O."/>
            <person name="Lapidus A."/>
            <person name="Nolan M."/>
            <person name="Lucas S."/>
            <person name="Del Rio T.G."/>
            <person name="Tice H."/>
            <person name="Cheng J.F."/>
            <person name="Tapia R."/>
            <person name="Han C."/>
            <person name="Goodwin L."/>
            <person name="Pitluck S."/>
            <person name="Liolios K."/>
            <person name="Ivanova N."/>
            <person name="Mavromatis K."/>
            <person name="Mikhailova N."/>
            <person name="Pati A."/>
            <person name="Chen A."/>
            <person name="Palaniappan K."/>
            <person name="Land M."/>
            <person name="Hauser L."/>
            <person name="Chang Y.J."/>
            <person name="Jeffries C.D."/>
            <person name="Brambilla E."/>
            <person name="Yasawong M."/>
            <person name="Rohde M."/>
            <person name="Pukall R."/>
            <person name="Spring S."/>
            <person name="Goker M."/>
            <person name="Woyke T."/>
            <person name="Bristow J."/>
            <person name="Eisen J.A."/>
            <person name="Markowitz V."/>
            <person name="Hugenholtz P."/>
            <person name="Kyrpides N.C."/>
            <person name="Klenk H.P."/>
        </authorList>
    </citation>
    <scope>NUCLEOTIDE SEQUENCE [LARGE SCALE GENOMIC DNA]</scope>
    <source>
        <strain evidence="6">ATCC 51220 / DSM 2926 / LMG 16218 / CuHBu1</strain>
    </source>
</reference>
<keyword evidence="1" id="KW-0813">Transport</keyword>
<evidence type="ECO:0000256" key="2">
    <source>
        <dbReference type="ARBA" id="ARBA00022741"/>
    </source>
</evidence>
<evidence type="ECO:0000313" key="5">
    <source>
        <dbReference type="EMBL" id="ADO83603.1"/>
    </source>
</evidence>
<dbReference type="Gene3D" id="3.40.50.300">
    <property type="entry name" value="P-loop containing nucleotide triphosphate hydrolases"/>
    <property type="match status" value="1"/>
</dbReference>
<dbReference type="SUPFAM" id="SSF52540">
    <property type="entry name" value="P-loop containing nucleoside triphosphate hydrolases"/>
    <property type="match status" value="1"/>
</dbReference>
<dbReference type="EMBL" id="CP002281">
    <property type="protein sequence ID" value="ADO83603.1"/>
    <property type="molecule type" value="Genomic_DNA"/>
</dbReference>
<dbReference type="InterPro" id="IPR051782">
    <property type="entry name" value="ABC_Transporter_VariousFunc"/>
</dbReference>
<keyword evidence="6" id="KW-1185">Reference proteome</keyword>
<evidence type="ECO:0000256" key="3">
    <source>
        <dbReference type="ARBA" id="ARBA00022840"/>
    </source>
</evidence>
<dbReference type="AlphaFoldDB" id="E3H9S4"/>
<dbReference type="PANTHER" id="PTHR42939:SF1">
    <property type="entry name" value="ABC TRANSPORTER ATP-BINDING PROTEIN ALBC-RELATED"/>
    <property type="match status" value="1"/>
</dbReference>
<evidence type="ECO:0000256" key="1">
    <source>
        <dbReference type="ARBA" id="ARBA00022448"/>
    </source>
</evidence>
<protein>
    <submittedName>
        <fullName evidence="5">ABC transporter related protein</fullName>
    </submittedName>
</protein>
<accession>E3H9S4</accession>
<dbReference type="InterPro" id="IPR003593">
    <property type="entry name" value="AAA+_ATPase"/>
</dbReference>
<dbReference type="KEGG" id="ipo:Ilyop_1832"/>
<dbReference type="PANTHER" id="PTHR42939">
    <property type="entry name" value="ABC TRANSPORTER ATP-BINDING PROTEIN ALBC-RELATED"/>
    <property type="match status" value="1"/>
</dbReference>
<dbReference type="Pfam" id="PF00005">
    <property type="entry name" value="ABC_tran"/>
    <property type="match status" value="1"/>
</dbReference>
<evidence type="ECO:0000259" key="4">
    <source>
        <dbReference type="PROSITE" id="PS50893"/>
    </source>
</evidence>
<feature type="domain" description="ABC transporter" evidence="4">
    <location>
        <begin position="14"/>
        <end position="245"/>
    </location>
</feature>
<dbReference type="SMART" id="SM00382">
    <property type="entry name" value="AAA"/>
    <property type="match status" value="1"/>
</dbReference>
<dbReference type="STRING" id="572544.Ilyop_1832"/>
<dbReference type="CDD" id="cd03230">
    <property type="entry name" value="ABC_DR_subfamily_A"/>
    <property type="match status" value="1"/>
</dbReference>
<dbReference type="Proteomes" id="UP000006875">
    <property type="component" value="Chromosome"/>
</dbReference>
<dbReference type="GO" id="GO:0016887">
    <property type="term" value="F:ATP hydrolysis activity"/>
    <property type="evidence" value="ECO:0007669"/>
    <property type="project" value="InterPro"/>
</dbReference>
<dbReference type="InterPro" id="IPR027417">
    <property type="entry name" value="P-loop_NTPase"/>
</dbReference>
<evidence type="ECO:0000313" key="6">
    <source>
        <dbReference type="Proteomes" id="UP000006875"/>
    </source>
</evidence>
<name>E3H9S4_ILYPC</name>
<dbReference type="InterPro" id="IPR003439">
    <property type="entry name" value="ABC_transporter-like_ATP-bd"/>
</dbReference>
<keyword evidence="2" id="KW-0547">Nucleotide-binding</keyword>
<organism evidence="5 6">
    <name type="scientific">Ilyobacter polytropus (strain ATCC 51220 / DSM 2926 / LMG 16218 / CuHBu1)</name>
    <dbReference type="NCBI Taxonomy" id="572544"/>
    <lineage>
        <taxon>Bacteria</taxon>
        <taxon>Fusobacteriati</taxon>
        <taxon>Fusobacteriota</taxon>
        <taxon>Fusobacteriia</taxon>
        <taxon>Fusobacteriales</taxon>
        <taxon>Fusobacteriaceae</taxon>
        <taxon>Ilyobacter</taxon>
    </lineage>
</organism>
<dbReference type="RefSeq" id="WP_013388265.1">
    <property type="nucleotide sequence ID" value="NC_014632.1"/>
</dbReference>
<dbReference type="PROSITE" id="PS50893">
    <property type="entry name" value="ABC_TRANSPORTER_2"/>
    <property type="match status" value="1"/>
</dbReference>
<dbReference type="PROSITE" id="PS00211">
    <property type="entry name" value="ABC_TRANSPORTER_1"/>
    <property type="match status" value="1"/>
</dbReference>
<dbReference type="eggNOG" id="COG1131">
    <property type="taxonomic scope" value="Bacteria"/>
</dbReference>
<gene>
    <name evidence="5" type="ordered locus">Ilyop_1832</name>
</gene>
<keyword evidence="3" id="KW-0067">ATP-binding</keyword>
<sequence>MENIIEVKDITVYYKEKDIIKKIKGNKGKKGIEGVSFGVKKGEIFSIIGLNGAGKTSTMKSMLGLLKTDRGEVRIFGKKNLKGEDYKKIGYLPEISYYPQTLKLKEVLNYYGELYEMPKSKKKKITEDLARELGIYERMNDRLEKFSKGMLQKVGLAQSVMGEPEILFLDEPMSGLDPLARKKVIDMMEVLKKKNTTIIFNTHILNDVSNLADRVAIMHKGQLVEVKDVKKLKEKIGDGFSLEKYFIERIGGRNLD</sequence>
<proteinExistence type="predicted"/>
<dbReference type="GO" id="GO:0005524">
    <property type="term" value="F:ATP binding"/>
    <property type="evidence" value="ECO:0007669"/>
    <property type="project" value="UniProtKB-KW"/>
</dbReference>